<reference evidence="2 3" key="1">
    <citation type="submission" date="2025-04" db="UniProtKB">
        <authorList>
            <consortium name="RefSeq"/>
        </authorList>
    </citation>
    <scope>IDENTIFICATION</scope>
    <source>
        <tissue evidence="2 3">Gonads</tissue>
    </source>
</reference>
<keyword evidence="1" id="KW-1185">Reference proteome</keyword>
<gene>
    <name evidence="2 3" type="primary">LOC115885481</name>
</gene>
<name>A0A6J2YAN2_SITOR</name>
<dbReference type="Proteomes" id="UP000504635">
    <property type="component" value="Unplaced"/>
</dbReference>
<dbReference type="GeneID" id="115885481"/>
<organism evidence="1 3">
    <name type="scientific">Sitophilus oryzae</name>
    <name type="common">Rice weevil</name>
    <name type="synonym">Curculio oryzae</name>
    <dbReference type="NCBI Taxonomy" id="7048"/>
    <lineage>
        <taxon>Eukaryota</taxon>
        <taxon>Metazoa</taxon>
        <taxon>Ecdysozoa</taxon>
        <taxon>Arthropoda</taxon>
        <taxon>Hexapoda</taxon>
        <taxon>Insecta</taxon>
        <taxon>Pterygota</taxon>
        <taxon>Neoptera</taxon>
        <taxon>Endopterygota</taxon>
        <taxon>Coleoptera</taxon>
        <taxon>Polyphaga</taxon>
        <taxon>Cucujiformia</taxon>
        <taxon>Curculionidae</taxon>
        <taxon>Dryophthorinae</taxon>
        <taxon>Sitophilus</taxon>
    </lineage>
</organism>
<dbReference type="RefSeq" id="XP_030760285.1">
    <property type="nucleotide sequence ID" value="XM_030904425.1"/>
</dbReference>
<evidence type="ECO:0000313" key="2">
    <source>
        <dbReference type="RefSeq" id="XP_030760285.1"/>
    </source>
</evidence>
<evidence type="ECO:0000313" key="1">
    <source>
        <dbReference type="Proteomes" id="UP000504635"/>
    </source>
</evidence>
<protein>
    <submittedName>
        <fullName evidence="2 3">Uncharacterized protein LOC115885481</fullName>
    </submittedName>
</protein>
<accession>A0A6J2YAN2</accession>
<sequence length="142" mass="15598">MSSRSAKILALAISTSSLTEVSKGNSERNISNGAALKRELYESVGPHTFDDIPIVFEDINLIDNSLSEYIVIDDPSMRSKNIQIEQSAFEELLPAQVGENEGKNMITIDEAYVSSNETSTKEMPLVEVDIILNSSIESSRKS</sequence>
<proteinExistence type="predicted"/>
<dbReference type="KEGG" id="soy:115885481"/>
<evidence type="ECO:0000313" key="3">
    <source>
        <dbReference type="RefSeq" id="XP_030760286.1"/>
    </source>
</evidence>
<dbReference type="AlphaFoldDB" id="A0A6J2YAN2"/>
<dbReference type="RefSeq" id="XP_030760286.1">
    <property type="nucleotide sequence ID" value="XM_030904426.1"/>
</dbReference>